<reference evidence="4" key="1">
    <citation type="submission" date="2014-06" db="EMBL/GenBank/DDBJ databases">
        <authorList>
            <person name="Berkman P.J."/>
        </authorList>
    </citation>
    <scope>NUCLEOTIDE SEQUENCE [LARGE SCALE GENOMIC DNA]</scope>
</reference>
<feature type="compositionally biased region" description="Low complexity" evidence="1">
    <location>
        <begin position="74"/>
        <end position="105"/>
    </location>
</feature>
<sequence>MPLLMSQSKSPEAAESSSSASFRSRSSALSSSYRSNGGRSSQKAAELRARYEMAQALQKPWPLHLLENGVKPNTAGASTTTTSSGSRSTRPSTQKHTSSSSTRSSSSRRDRTSVAATHAELTSLDVDAASRSNKKRNSSTSDKLSLSPTLSNWIRRASKDSDKSCSSTDSTVRDSSAPSSSHTSPMHSPKDL</sequence>
<evidence type="ECO:0000313" key="3">
    <source>
        <dbReference type="EMBL" id="CDW99173.1"/>
    </source>
</evidence>
<evidence type="ECO:0000313" key="2">
    <source>
        <dbReference type="EMBL" id="CDU22224.1"/>
    </source>
</evidence>
<organism evidence="3 4">
    <name type="scientific">Sporisorium scitamineum</name>
    <dbReference type="NCBI Taxonomy" id="49012"/>
    <lineage>
        <taxon>Eukaryota</taxon>
        <taxon>Fungi</taxon>
        <taxon>Dikarya</taxon>
        <taxon>Basidiomycota</taxon>
        <taxon>Ustilaginomycotina</taxon>
        <taxon>Ustilaginomycetes</taxon>
        <taxon>Ustilaginales</taxon>
        <taxon>Ustilaginaceae</taxon>
        <taxon>Sporisorium</taxon>
    </lineage>
</organism>
<reference evidence="2" key="2">
    <citation type="submission" date="2014-06" db="EMBL/GenBank/DDBJ databases">
        <authorList>
            <person name="Ju J."/>
            <person name="Zhang J."/>
        </authorList>
    </citation>
    <scope>NUCLEOTIDE SEQUENCE</scope>
    <source>
        <strain evidence="2">SscI8</strain>
    </source>
</reference>
<accession>A0A0F7SDH0</accession>
<keyword evidence="4" id="KW-1185">Reference proteome</keyword>
<evidence type="ECO:0000313" key="4">
    <source>
        <dbReference type="Proteomes" id="UP000242770"/>
    </source>
</evidence>
<evidence type="ECO:0000256" key="1">
    <source>
        <dbReference type="SAM" id="MobiDB-lite"/>
    </source>
</evidence>
<gene>
    <name evidence="3" type="primary">SSCI71060.1</name>
    <name evidence="2" type="ORF">SPSC_00854</name>
</gene>
<dbReference type="EMBL" id="LK056655">
    <property type="protein sequence ID" value="CDU22224.1"/>
    <property type="molecule type" value="Genomic_DNA"/>
</dbReference>
<protein>
    <submittedName>
        <fullName evidence="3">Uncharacterized protein</fullName>
    </submittedName>
</protein>
<proteinExistence type="predicted"/>
<feature type="compositionally biased region" description="Low complexity" evidence="1">
    <location>
        <begin position="1"/>
        <end position="41"/>
    </location>
</feature>
<dbReference type="Proteomes" id="UP000242770">
    <property type="component" value="Unassembled WGS sequence"/>
</dbReference>
<dbReference type="OrthoDB" id="2556771at2759"/>
<dbReference type="AlphaFoldDB" id="A0A0F7SDH0"/>
<dbReference type="EMBL" id="CCFA01004274">
    <property type="protein sequence ID" value="CDW99173.1"/>
    <property type="molecule type" value="Genomic_DNA"/>
</dbReference>
<name>A0A0F7SDH0_9BASI</name>
<feature type="compositionally biased region" description="Polar residues" evidence="1">
    <location>
        <begin position="140"/>
        <end position="152"/>
    </location>
</feature>
<feature type="region of interest" description="Disordered" evidence="1">
    <location>
        <begin position="1"/>
        <end position="46"/>
    </location>
</feature>
<reference evidence="3" key="3">
    <citation type="submission" date="2014-06" db="EMBL/GenBank/DDBJ databases">
        <authorList>
            <person name="Berkman J.Paul."/>
        </authorList>
    </citation>
    <scope>NUCLEOTIDE SEQUENCE [LARGE SCALE GENOMIC DNA]</scope>
</reference>
<feature type="region of interest" description="Disordered" evidence="1">
    <location>
        <begin position="64"/>
        <end position="192"/>
    </location>
</feature>
<feature type="compositionally biased region" description="Low complexity" evidence="1">
    <location>
        <begin position="164"/>
        <end position="192"/>
    </location>
</feature>